<dbReference type="SUPFAM" id="SSF52540">
    <property type="entry name" value="P-loop containing nucleoside triphosphate hydrolases"/>
    <property type="match status" value="1"/>
</dbReference>
<comment type="caution">
    <text evidence="2">The sequence shown here is derived from an EMBL/GenBank/DDBJ whole genome shotgun (WGS) entry which is preliminary data.</text>
</comment>
<evidence type="ECO:0000313" key="3">
    <source>
        <dbReference type="Proteomes" id="UP001558713"/>
    </source>
</evidence>
<dbReference type="PANTHER" id="PTHR11017">
    <property type="entry name" value="LEUCINE-RICH REPEAT-CONTAINING PROTEIN"/>
    <property type="match status" value="1"/>
</dbReference>
<dbReference type="InterPro" id="IPR044974">
    <property type="entry name" value="Disease_R_plants"/>
</dbReference>
<dbReference type="InterPro" id="IPR002182">
    <property type="entry name" value="NB-ARC"/>
</dbReference>
<dbReference type="InterPro" id="IPR027417">
    <property type="entry name" value="P-loop_NTPase"/>
</dbReference>
<accession>A0ABD0ZMU0</accession>
<dbReference type="Pfam" id="PF00931">
    <property type="entry name" value="NB-ARC"/>
    <property type="match status" value="1"/>
</dbReference>
<protein>
    <submittedName>
        <fullName evidence="2">Disease resistance protein Roq1</fullName>
    </submittedName>
</protein>
<name>A0ABD0ZMU0_CARAN</name>
<dbReference type="AlphaFoldDB" id="A0ABD0ZMU0"/>
<dbReference type="Gene3D" id="3.40.50.300">
    <property type="entry name" value="P-loop containing nucleotide triphosphate hydrolases"/>
    <property type="match status" value="1"/>
</dbReference>
<dbReference type="PRINTS" id="PR00364">
    <property type="entry name" value="DISEASERSIST"/>
</dbReference>
<dbReference type="PANTHER" id="PTHR11017:SF501">
    <property type="entry name" value="ADP-RIBOSYL CYCLASE_CYCLIC ADP-RIBOSE HYDROLASE-RELATED"/>
    <property type="match status" value="1"/>
</dbReference>
<reference evidence="2 3" key="1">
    <citation type="submission" date="2024-04" db="EMBL/GenBank/DDBJ databases">
        <title>Genome assembly C_amara_ONT_v2.</title>
        <authorList>
            <person name="Yant L."/>
            <person name="Moore C."/>
            <person name="Slenker M."/>
        </authorList>
    </citation>
    <scope>NUCLEOTIDE SEQUENCE [LARGE SCALE GENOMIC DNA]</scope>
    <source>
        <tissue evidence="2">Leaf</tissue>
    </source>
</reference>
<dbReference type="EMBL" id="JBANAX010000714">
    <property type="protein sequence ID" value="KAL1195973.1"/>
    <property type="molecule type" value="Genomic_DNA"/>
</dbReference>
<keyword evidence="3" id="KW-1185">Reference proteome</keyword>
<evidence type="ECO:0000313" key="2">
    <source>
        <dbReference type="EMBL" id="KAL1195973.1"/>
    </source>
</evidence>
<feature type="domain" description="NB-ARC" evidence="1">
    <location>
        <begin position="62"/>
        <end position="196"/>
    </location>
</feature>
<proteinExistence type="predicted"/>
<evidence type="ECO:0000259" key="1">
    <source>
        <dbReference type="Pfam" id="PF00931"/>
    </source>
</evidence>
<organism evidence="2 3">
    <name type="scientific">Cardamine amara subsp. amara</name>
    <dbReference type="NCBI Taxonomy" id="228776"/>
    <lineage>
        <taxon>Eukaryota</taxon>
        <taxon>Viridiplantae</taxon>
        <taxon>Streptophyta</taxon>
        <taxon>Embryophyta</taxon>
        <taxon>Tracheophyta</taxon>
        <taxon>Spermatophyta</taxon>
        <taxon>Magnoliopsida</taxon>
        <taxon>eudicotyledons</taxon>
        <taxon>Gunneridae</taxon>
        <taxon>Pentapetalae</taxon>
        <taxon>rosids</taxon>
        <taxon>malvids</taxon>
        <taxon>Brassicales</taxon>
        <taxon>Brassicaceae</taxon>
        <taxon>Cardamineae</taxon>
        <taxon>Cardamine</taxon>
    </lineage>
</organism>
<gene>
    <name evidence="2" type="ORF">V5N11_025145</name>
</gene>
<dbReference type="Proteomes" id="UP001558713">
    <property type="component" value="Unassembled WGS sequence"/>
</dbReference>
<sequence length="221" mass="25622">MQSHFTFCLFNLHFSDDDATMIKKIVQYIDEELSSRMPIDYGNVVGMGPHEKKLLPLLNIDSEKDVRVIGIWGMGGIGKTTIVDYLFNRYSRRFPARCLMRNVSKDSKYRNLLYLQKEFISKTLPIRKCKFEHSTVEEGRQVIESRFGHQRVFVILDGVDAINQIQAVAKKTSMFGPGSRIIITARDRKLLKNYGIREDDLYELWAHASLERPRFLSGKLN</sequence>